<proteinExistence type="predicted"/>
<evidence type="ECO:0000313" key="1">
    <source>
        <dbReference type="EMBL" id="NHN26127.1"/>
    </source>
</evidence>
<reference evidence="1" key="2">
    <citation type="submission" date="2020-02" db="EMBL/GenBank/DDBJ databases">
        <title>Flavobacterium profundi sp. nov., isolated from a deep-sea seamount.</title>
        <authorList>
            <person name="Zhang D.-C."/>
        </authorList>
    </citation>
    <scope>NUCLEOTIDE SEQUENCE</scope>
    <source>
        <strain evidence="1">EC11</strain>
    </source>
</reference>
<evidence type="ECO:0000313" key="2">
    <source>
        <dbReference type="Proteomes" id="UP000817854"/>
    </source>
</evidence>
<dbReference type="RefSeq" id="WP_140962456.1">
    <property type="nucleotide sequence ID" value="NZ_VEVQ02000006.1"/>
</dbReference>
<organism evidence="1 2">
    <name type="scientific">Flavobacterium jejuense</name>
    <dbReference type="NCBI Taxonomy" id="1544455"/>
    <lineage>
        <taxon>Bacteria</taxon>
        <taxon>Pseudomonadati</taxon>
        <taxon>Bacteroidota</taxon>
        <taxon>Flavobacteriia</taxon>
        <taxon>Flavobacteriales</taxon>
        <taxon>Flavobacteriaceae</taxon>
        <taxon>Flavobacterium</taxon>
    </lineage>
</organism>
<reference evidence="1" key="1">
    <citation type="submission" date="2019-05" db="EMBL/GenBank/DDBJ databases">
        <authorList>
            <person name="Lianzixin W."/>
        </authorList>
    </citation>
    <scope>NUCLEOTIDE SEQUENCE</scope>
    <source>
        <strain evidence="1">EC11</strain>
    </source>
</reference>
<gene>
    <name evidence="1" type="ORF">FIA58_010605</name>
</gene>
<comment type="caution">
    <text evidence="1">The sequence shown here is derived from an EMBL/GenBank/DDBJ whole genome shotgun (WGS) entry which is preliminary data.</text>
</comment>
<accession>A0ABX0ITI6</accession>
<dbReference type="EMBL" id="VEVQ02000006">
    <property type="protein sequence ID" value="NHN26127.1"/>
    <property type="molecule type" value="Genomic_DNA"/>
</dbReference>
<protein>
    <submittedName>
        <fullName evidence="1">Uncharacterized protein</fullName>
    </submittedName>
</protein>
<keyword evidence="2" id="KW-1185">Reference proteome</keyword>
<sequence length="335" mass="40553">MQKIIIIIIISNFLFSYSQKNNNYFEYHKLINKAEYCFLVSKNKDSSLFYYDKCFNEFDFIFVKDAVNAAQIAYFTKKDYKKYLIKGFEHGLKIEHLKLIKLFDKEIKKISDDSFLNEEYLNKRKIYLKTIDLDYLNIIYEYGVQDQIDKSLYERKEYERKRKIAFSKIEKTIRKRGFPGDKLLGIADSTVYKDSKSKLKDFYKRIEDYDFLKKYFVCGDELLSQKMIYLLLIHNFCSYNNLDNIWLSEIKNGNIHPRDVALIYDNLYRSYSCEKPTIPFKNNLYVNYDKYSTISDKINKKRKELFMNSLEIDDLKKTFEKEYGFKFFWGFWGCR</sequence>
<name>A0ABX0ITI6_9FLAO</name>
<dbReference type="Proteomes" id="UP000817854">
    <property type="component" value="Unassembled WGS sequence"/>
</dbReference>